<feature type="domain" description="Methyltransferase small" evidence="7">
    <location>
        <begin position="250"/>
        <end position="313"/>
    </location>
</feature>
<evidence type="ECO:0000256" key="6">
    <source>
        <dbReference type="SAM" id="SignalP"/>
    </source>
</evidence>
<dbReference type="SUPFAM" id="SSF53335">
    <property type="entry name" value="S-adenosyl-L-methionine-dependent methyltransferases"/>
    <property type="match status" value="1"/>
</dbReference>
<name>V5DLL0_TRYCR</name>
<evidence type="ECO:0000256" key="2">
    <source>
        <dbReference type="ARBA" id="ARBA00022603"/>
    </source>
</evidence>
<keyword evidence="4" id="KW-0949">S-adenosyl-L-methionine</keyword>
<dbReference type="Gene3D" id="3.40.50.150">
    <property type="entry name" value="Vaccinia Virus protein VP39"/>
    <property type="match status" value="1"/>
</dbReference>
<accession>V5DLL0</accession>
<dbReference type="Pfam" id="PF05175">
    <property type="entry name" value="MTS"/>
    <property type="match status" value="1"/>
</dbReference>
<dbReference type="CDD" id="cd02440">
    <property type="entry name" value="AdoMet_MTases"/>
    <property type="match status" value="1"/>
</dbReference>
<dbReference type="GO" id="GO:0005739">
    <property type="term" value="C:mitochondrion"/>
    <property type="evidence" value="ECO:0007669"/>
    <property type="project" value="TreeGrafter"/>
</dbReference>
<organism evidence="8 9">
    <name type="scientific">Trypanosoma cruzi Dm28c</name>
    <dbReference type="NCBI Taxonomy" id="1416333"/>
    <lineage>
        <taxon>Eukaryota</taxon>
        <taxon>Discoba</taxon>
        <taxon>Euglenozoa</taxon>
        <taxon>Kinetoplastea</taxon>
        <taxon>Metakinetoplastina</taxon>
        <taxon>Trypanosomatida</taxon>
        <taxon>Trypanosomatidae</taxon>
        <taxon>Trypanosoma</taxon>
        <taxon>Schizotrypanum</taxon>
    </lineage>
</organism>
<evidence type="ECO:0000259" key="7">
    <source>
        <dbReference type="Pfam" id="PF05175"/>
    </source>
</evidence>
<gene>
    <name evidence="8" type="ORF">TCDM_02889</name>
</gene>
<dbReference type="OrthoDB" id="269872at2759"/>
<keyword evidence="6" id="KW-0732">Signal</keyword>
<dbReference type="PANTHER" id="PTHR18895">
    <property type="entry name" value="HEMK METHYLTRANSFERASE"/>
    <property type="match status" value="1"/>
</dbReference>
<dbReference type="InterPro" id="IPR050320">
    <property type="entry name" value="N5-glutamine_MTase"/>
</dbReference>
<proteinExistence type="predicted"/>
<evidence type="ECO:0000256" key="1">
    <source>
        <dbReference type="ARBA" id="ARBA00012771"/>
    </source>
</evidence>
<comment type="caution">
    <text evidence="8">The sequence shown here is derived from an EMBL/GenBank/DDBJ whole genome shotgun (WGS) entry which is preliminary data.</text>
</comment>
<dbReference type="GO" id="GO:0032259">
    <property type="term" value="P:methylation"/>
    <property type="evidence" value="ECO:0007669"/>
    <property type="project" value="UniProtKB-KW"/>
</dbReference>
<keyword evidence="3" id="KW-0808">Transferase</keyword>
<dbReference type="VEuPathDB" id="TriTrypDB:TCDM_02889"/>
<evidence type="ECO:0000256" key="4">
    <source>
        <dbReference type="ARBA" id="ARBA00022691"/>
    </source>
</evidence>
<feature type="signal peptide" evidence="6">
    <location>
        <begin position="1"/>
        <end position="17"/>
    </location>
</feature>
<keyword evidence="2" id="KW-0489">Methyltransferase</keyword>
<dbReference type="EC" id="2.1.1.297" evidence="1"/>
<dbReference type="GO" id="GO:0003676">
    <property type="term" value="F:nucleic acid binding"/>
    <property type="evidence" value="ECO:0007669"/>
    <property type="project" value="InterPro"/>
</dbReference>
<sequence length="460" mass="52224">MFFFCFFLASVAPTLLAHRPDTQSRGKKGILLKLKGQSREMRRWSRFTMIAALLCLSRSNATLKMARNIQKVPTVAMEDVEEAVDDTEDAADVETEGKDETIVEMDVVRMQALPKTYRRSSPKESCLSVEEKRQLTRMIFETHYASLGEGKEDRAMWYQSALEVQWLEEWALAEGGNQKDAARRAVKKAVLQRVDLHKPLAYIIGNQPFYGCNIHCSPPLLCPRPETEMWTHWFVQRHLSRATTDEKSPLRVLDMCCGTGCVGIAIAVHLPHTEVVAVDVMEEAVKVSEENARRNGIHVSRYRAIKSDMFEAFVELDDTSSRGKNKEGMSENKKAQIADLHVGSFDIIVSNPPYVLPEQYVQLHPGIKLWESKIALVGDAKRENHQYLYFQELCEMGSVMLKPKVRRNATLASAPNFIVEVGLQAERVASLMERSALWEDVEVHLDYAQQPRWITASSSH</sequence>
<dbReference type="InterPro" id="IPR002052">
    <property type="entry name" value="DNA_methylase_N6_adenine_CS"/>
</dbReference>
<evidence type="ECO:0000256" key="3">
    <source>
        <dbReference type="ARBA" id="ARBA00022679"/>
    </source>
</evidence>
<dbReference type="NCBIfam" id="TIGR00536">
    <property type="entry name" value="hemK_fam"/>
    <property type="match status" value="1"/>
</dbReference>
<dbReference type="InterPro" id="IPR004556">
    <property type="entry name" value="HemK-like"/>
</dbReference>
<dbReference type="AlphaFoldDB" id="V5DLL0"/>
<reference evidence="8 9" key="1">
    <citation type="journal article" date="2014" name="Genome Announc.">
        <title>Trypanosoma cruzi Clone Dm28c Draft Genome Sequence.</title>
        <authorList>
            <person name="Grisard E.C."/>
            <person name="Teixeira S.M."/>
            <person name="de Almeida L.G."/>
            <person name="Stoco P.H."/>
            <person name="Gerber A.L."/>
            <person name="Talavera-Lopez C."/>
            <person name="Lima O.C."/>
            <person name="Andersson B."/>
            <person name="de Vasconcelos A.T."/>
        </authorList>
    </citation>
    <scope>NUCLEOTIDE SEQUENCE [LARGE SCALE GENOMIC DNA]</scope>
    <source>
        <strain evidence="8 9">Dm28c</strain>
    </source>
</reference>
<protein>
    <recommendedName>
        <fullName evidence="1">peptide chain release factor N(5)-glutamine methyltransferase</fullName>
        <ecNumber evidence="1">2.1.1.297</ecNumber>
    </recommendedName>
</protein>
<dbReference type="Proteomes" id="UP000017861">
    <property type="component" value="Unassembled WGS sequence"/>
</dbReference>
<dbReference type="GO" id="GO:0102559">
    <property type="term" value="F:peptide chain release factor N(5)-glutamine methyltransferase activity"/>
    <property type="evidence" value="ECO:0007669"/>
    <property type="project" value="UniProtKB-EC"/>
</dbReference>
<dbReference type="InterPro" id="IPR007848">
    <property type="entry name" value="Small_mtfrase_dom"/>
</dbReference>
<dbReference type="PANTHER" id="PTHR18895:SF74">
    <property type="entry name" value="MTRF1L RELEASE FACTOR GLUTAMINE METHYLTRANSFERASE"/>
    <property type="match status" value="1"/>
</dbReference>
<evidence type="ECO:0000313" key="8">
    <source>
        <dbReference type="EMBL" id="ESS68316.1"/>
    </source>
</evidence>
<feature type="chain" id="PRO_5004732027" description="peptide chain release factor N(5)-glutamine methyltransferase" evidence="6">
    <location>
        <begin position="18"/>
        <end position="460"/>
    </location>
</feature>
<dbReference type="PROSITE" id="PS00092">
    <property type="entry name" value="N6_MTASE"/>
    <property type="match status" value="1"/>
</dbReference>
<dbReference type="InterPro" id="IPR029063">
    <property type="entry name" value="SAM-dependent_MTases_sf"/>
</dbReference>
<evidence type="ECO:0000256" key="5">
    <source>
        <dbReference type="ARBA" id="ARBA00048391"/>
    </source>
</evidence>
<comment type="catalytic activity">
    <reaction evidence="5">
        <text>L-glutaminyl-[peptide chain release factor] + S-adenosyl-L-methionine = N(5)-methyl-L-glutaminyl-[peptide chain release factor] + S-adenosyl-L-homocysteine + H(+)</text>
        <dbReference type="Rhea" id="RHEA:42896"/>
        <dbReference type="Rhea" id="RHEA-COMP:10271"/>
        <dbReference type="Rhea" id="RHEA-COMP:10272"/>
        <dbReference type="ChEBI" id="CHEBI:15378"/>
        <dbReference type="ChEBI" id="CHEBI:30011"/>
        <dbReference type="ChEBI" id="CHEBI:57856"/>
        <dbReference type="ChEBI" id="CHEBI:59789"/>
        <dbReference type="ChEBI" id="CHEBI:61891"/>
        <dbReference type="EC" id="2.1.1.297"/>
    </reaction>
</comment>
<dbReference type="EMBL" id="AYLP01000021">
    <property type="protein sequence ID" value="ESS68316.1"/>
    <property type="molecule type" value="Genomic_DNA"/>
</dbReference>
<evidence type="ECO:0000313" key="9">
    <source>
        <dbReference type="Proteomes" id="UP000017861"/>
    </source>
</evidence>